<dbReference type="GO" id="GO:0016020">
    <property type="term" value="C:membrane"/>
    <property type="evidence" value="ECO:0007669"/>
    <property type="project" value="InterPro"/>
</dbReference>
<keyword evidence="4 5" id="KW-0732">Signal</keyword>
<keyword evidence="3" id="KW-0813">Transport</keyword>
<evidence type="ECO:0000256" key="3">
    <source>
        <dbReference type="ARBA" id="ARBA00022448"/>
    </source>
</evidence>
<accession>A0A916QDJ1</accession>
<dbReference type="PANTHER" id="PTHR30024:SF47">
    <property type="entry name" value="TAURINE-BINDING PERIPLASMIC PROTEIN"/>
    <property type="match status" value="1"/>
</dbReference>
<evidence type="ECO:0000259" key="6">
    <source>
        <dbReference type="SMART" id="SM00062"/>
    </source>
</evidence>
<dbReference type="GO" id="GO:0042597">
    <property type="term" value="C:periplasmic space"/>
    <property type="evidence" value="ECO:0007669"/>
    <property type="project" value="UniProtKB-SubCell"/>
</dbReference>
<comment type="caution">
    <text evidence="7">The sequence shown here is derived from an EMBL/GenBank/DDBJ whole genome shotgun (WGS) entry which is preliminary data.</text>
</comment>
<evidence type="ECO:0000256" key="4">
    <source>
        <dbReference type="ARBA" id="ARBA00022729"/>
    </source>
</evidence>
<evidence type="ECO:0000313" key="7">
    <source>
        <dbReference type="EMBL" id="GFO86688.1"/>
    </source>
</evidence>
<dbReference type="EMBL" id="BLYI01000070">
    <property type="protein sequence ID" value="GFO86688.1"/>
    <property type="molecule type" value="Genomic_DNA"/>
</dbReference>
<protein>
    <submittedName>
        <fullName evidence="7">Glycine/betaine ABC transporter substrate-binding protein</fullName>
    </submittedName>
</protein>
<dbReference type="InterPro" id="IPR015168">
    <property type="entry name" value="SsuA/THI5"/>
</dbReference>
<evidence type="ECO:0000256" key="1">
    <source>
        <dbReference type="ARBA" id="ARBA00004418"/>
    </source>
</evidence>
<gene>
    <name evidence="7" type="ORF">ANBU17_30350</name>
</gene>
<dbReference type="GO" id="GO:0042626">
    <property type="term" value="F:ATPase-coupled transmembrane transporter activity"/>
    <property type="evidence" value="ECO:0007669"/>
    <property type="project" value="InterPro"/>
</dbReference>
<name>A0A916QDJ1_9FIRM</name>
<dbReference type="AlphaFoldDB" id="A0A916QDJ1"/>
<feature type="chain" id="PRO_5039423788" evidence="5">
    <location>
        <begin position="20"/>
        <end position="347"/>
    </location>
</feature>
<dbReference type="SUPFAM" id="SSF53850">
    <property type="entry name" value="Periplasmic binding protein-like II"/>
    <property type="match status" value="1"/>
</dbReference>
<dbReference type="RefSeq" id="WP_201312330.1">
    <property type="nucleotide sequence ID" value="NZ_BLYI01000070.1"/>
</dbReference>
<dbReference type="InterPro" id="IPR010067">
    <property type="entry name" value="ABC_SsuA_sub-bd"/>
</dbReference>
<keyword evidence="8" id="KW-1185">Reference proteome</keyword>
<sequence>MKKRFWKKLGTCAVAAAMAVTGLTACKSGGSSSDSDSVDTVRIGTQEMPNDEGIAKAKNYLEDQLGVKVKLVKFDSGKDVNNALKANSIDFGLEGTTSAALALSTGIDIKVIWIHEVLGNIESLAVRKKDNIKSIADLKGKTIAVPFATTSHYCLLRYLNSQGMSESDVKLLDMDTNSAYAAWKRGDIDAAWVWQPALQSILDDGGEILVSNGDAAKEGYMTANVEVVSSDFAEKHPELVQKYIKAMQEARDLYSKDENEAVSALSDQLGLTADEIKTQIAGAEWVSAKDQISSKYLGTSDKVGELADNLLDTANFLKDQKNITSVPDKSTFEKAVAPEYIEAVLGE</sequence>
<comment type="similarity">
    <text evidence="2">Belongs to the bacterial solute-binding protein SsuA/TauA family.</text>
</comment>
<dbReference type="NCBIfam" id="TIGR01728">
    <property type="entry name" value="SsuA_fam"/>
    <property type="match status" value="1"/>
</dbReference>
<dbReference type="Gene3D" id="3.40.190.10">
    <property type="entry name" value="Periplasmic binding protein-like II"/>
    <property type="match status" value="2"/>
</dbReference>
<proteinExistence type="inferred from homology"/>
<feature type="domain" description="Solute-binding protein family 3/N-terminal" evidence="6">
    <location>
        <begin position="40"/>
        <end position="263"/>
    </location>
</feature>
<evidence type="ECO:0000256" key="5">
    <source>
        <dbReference type="SAM" id="SignalP"/>
    </source>
</evidence>
<dbReference type="Proteomes" id="UP000613208">
    <property type="component" value="Unassembled WGS sequence"/>
</dbReference>
<dbReference type="SMART" id="SM00062">
    <property type="entry name" value="PBPb"/>
    <property type="match status" value="1"/>
</dbReference>
<dbReference type="GO" id="GO:0042918">
    <property type="term" value="P:alkanesulfonate transmembrane transport"/>
    <property type="evidence" value="ECO:0007669"/>
    <property type="project" value="TreeGrafter"/>
</dbReference>
<feature type="signal peptide" evidence="5">
    <location>
        <begin position="1"/>
        <end position="19"/>
    </location>
</feature>
<evidence type="ECO:0000313" key="8">
    <source>
        <dbReference type="Proteomes" id="UP000613208"/>
    </source>
</evidence>
<dbReference type="InterPro" id="IPR001638">
    <property type="entry name" value="Solute-binding_3/MltF_N"/>
</dbReference>
<evidence type="ECO:0000256" key="2">
    <source>
        <dbReference type="ARBA" id="ARBA00010742"/>
    </source>
</evidence>
<organism evidence="7 8">
    <name type="scientific">Anaerostipes butyraticus</name>
    <dbReference type="NCBI Taxonomy" id="645466"/>
    <lineage>
        <taxon>Bacteria</taxon>
        <taxon>Bacillati</taxon>
        <taxon>Bacillota</taxon>
        <taxon>Clostridia</taxon>
        <taxon>Lachnospirales</taxon>
        <taxon>Lachnospiraceae</taxon>
        <taxon>Anaerostipes</taxon>
    </lineage>
</organism>
<dbReference type="PROSITE" id="PS51257">
    <property type="entry name" value="PROKAR_LIPOPROTEIN"/>
    <property type="match status" value="1"/>
</dbReference>
<reference evidence="7" key="1">
    <citation type="submission" date="2020-06" db="EMBL/GenBank/DDBJ databases">
        <title>Characterization of fructooligosaccharide metabolism and fructooligosaccharide-degrading enzymes in human commensal butyrate producers.</title>
        <authorList>
            <person name="Tanno H."/>
            <person name="Fujii T."/>
            <person name="Hirano K."/>
            <person name="Maeno S."/>
            <person name="Tonozuka T."/>
            <person name="Sakamoto M."/>
            <person name="Ohkuma M."/>
            <person name="Tochio T."/>
            <person name="Endo A."/>
        </authorList>
    </citation>
    <scope>NUCLEOTIDE SEQUENCE</scope>
    <source>
        <strain evidence="7">JCM 17466</strain>
    </source>
</reference>
<comment type="subcellular location">
    <subcellularLocation>
        <location evidence="1">Periplasm</location>
    </subcellularLocation>
</comment>
<dbReference type="PANTHER" id="PTHR30024">
    <property type="entry name" value="ALIPHATIC SULFONATES-BINDING PROTEIN-RELATED"/>
    <property type="match status" value="1"/>
</dbReference>
<dbReference type="Pfam" id="PF09084">
    <property type="entry name" value="NMT1"/>
    <property type="match status" value="1"/>
</dbReference>